<dbReference type="InterPro" id="IPR026881">
    <property type="entry name" value="WYL_dom"/>
</dbReference>
<accession>A0A4U1BHG3</accession>
<protein>
    <submittedName>
        <fullName evidence="4">WYL domain-containing protein</fullName>
    </submittedName>
</protein>
<evidence type="ECO:0000259" key="1">
    <source>
        <dbReference type="Pfam" id="PF13280"/>
    </source>
</evidence>
<proteinExistence type="predicted"/>
<feature type="domain" description="WYL" evidence="1">
    <location>
        <begin position="124"/>
        <end position="188"/>
    </location>
</feature>
<organism evidence="4 5">
    <name type="scientific">Ferrimonas sediminicola</name>
    <dbReference type="NCBI Taxonomy" id="2569538"/>
    <lineage>
        <taxon>Bacteria</taxon>
        <taxon>Pseudomonadati</taxon>
        <taxon>Pseudomonadota</taxon>
        <taxon>Gammaproteobacteria</taxon>
        <taxon>Alteromonadales</taxon>
        <taxon>Ferrimonadaceae</taxon>
        <taxon>Ferrimonas</taxon>
    </lineage>
</organism>
<dbReference type="PIRSF" id="PIRSF015558">
    <property type="entry name" value="Txn_reg_DeoR_prd"/>
    <property type="match status" value="1"/>
</dbReference>
<dbReference type="OrthoDB" id="6400324at2"/>
<dbReference type="PROSITE" id="PS52050">
    <property type="entry name" value="WYL"/>
    <property type="match status" value="1"/>
</dbReference>
<evidence type="ECO:0000259" key="3">
    <source>
        <dbReference type="Pfam" id="PF26109"/>
    </source>
</evidence>
<dbReference type="InterPro" id="IPR051534">
    <property type="entry name" value="CBASS_pafABC_assoc_protein"/>
</dbReference>
<dbReference type="AlphaFoldDB" id="A0A4U1BHG3"/>
<evidence type="ECO:0000313" key="4">
    <source>
        <dbReference type="EMBL" id="TKB50477.1"/>
    </source>
</evidence>
<dbReference type="InterPro" id="IPR059020">
    <property type="entry name" value="CapW_CTD"/>
</dbReference>
<reference evidence="4 5" key="1">
    <citation type="submission" date="2019-04" db="EMBL/GenBank/DDBJ databases">
        <authorList>
            <person name="Hwang J.C."/>
        </authorList>
    </citation>
    <scope>NUCLEOTIDE SEQUENCE [LARGE SCALE GENOMIC DNA]</scope>
    <source>
        <strain evidence="4 5">IMCC35001</strain>
    </source>
</reference>
<sequence length="285" mass="32946">MDRSTIKWDQQLRFRHIEVVALWEGRLTTRHLCQTFGIGRQQASRDINHYLSLAPTALKYDTRLKGYKPSPYFKPRFSQGDFGEYLQLLKQQRQLTESGFELLEVRSADTELVIPPQRQVDPAVVRQLLTAARTATRVRLLYASIATGNIGERVFVPHTLVHDGYRWHLRGYCEQAQHYLDLVLSRLRGQPKLLYPSDHTQAQDAKWNRWVRVTLEPNPQFSDAQREVIAIDYGMEGGELTLTTREALLDYHLRRLQITTPIQGFDPASQLLVVKARQPLSRVDG</sequence>
<comment type="caution">
    <text evidence="4">The sequence shown here is derived from an EMBL/GenBank/DDBJ whole genome shotgun (WGS) entry which is preliminary data.</text>
</comment>
<evidence type="ECO:0000259" key="2">
    <source>
        <dbReference type="Pfam" id="PF26107"/>
    </source>
</evidence>
<name>A0A4U1BHG3_9GAMM</name>
<dbReference type="RefSeq" id="WP_136851886.1">
    <property type="nucleotide sequence ID" value="NZ_SWCI01000002.1"/>
</dbReference>
<dbReference type="Pfam" id="PF26109">
    <property type="entry name" value="WHD_BrxR"/>
    <property type="match status" value="1"/>
</dbReference>
<dbReference type="PANTHER" id="PTHR34580">
    <property type="match status" value="1"/>
</dbReference>
<dbReference type="EMBL" id="SWCI01000002">
    <property type="protein sequence ID" value="TKB50477.1"/>
    <property type="molecule type" value="Genomic_DNA"/>
</dbReference>
<dbReference type="PANTHER" id="PTHR34580:SF3">
    <property type="entry name" value="PROTEIN PAFB"/>
    <property type="match status" value="1"/>
</dbReference>
<feature type="domain" description="DNA-binding transcriptional repressor CapW C-terminal dimerisation" evidence="2">
    <location>
        <begin position="210"/>
        <end position="278"/>
    </location>
</feature>
<dbReference type="Pfam" id="PF26107">
    <property type="entry name" value="BrxR_CTD"/>
    <property type="match status" value="1"/>
</dbReference>
<evidence type="ECO:0000313" key="5">
    <source>
        <dbReference type="Proteomes" id="UP000305674"/>
    </source>
</evidence>
<dbReference type="InterPro" id="IPR016634">
    <property type="entry name" value="CapW-like"/>
</dbReference>
<feature type="domain" description="DNA-binding transcriptional repressor CapW winged helix-turn-helix" evidence="3">
    <location>
        <begin position="9"/>
        <end position="91"/>
    </location>
</feature>
<keyword evidence="5" id="KW-1185">Reference proteome</keyword>
<dbReference type="Proteomes" id="UP000305674">
    <property type="component" value="Unassembled WGS sequence"/>
</dbReference>
<gene>
    <name evidence="4" type="ORF">FCL40_04820</name>
</gene>
<dbReference type="InterPro" id="IPR059019">
    <property type="entry name" value="WHD_CapW"/>
</dbReference>
<dbReference type="Pfam" id="PF13280">
    <property type="entry name" value="WYL"/>
    <property type="match status" value="1"/>
</dbReference>